<dbReference type="RefSeq" id="XP_026624849.1">
    <property type="nucleotide sequence ID" value="XM_026766885.1"/>
</dbReference>
<protein>
    <submittedName>
        <fullName evidence="1">Uncharacterized protein</fullName>
    </submittedName>
</protein>
<evidence type="ECO:0000313" key="1">
    <source>
        <dbReference type="EMBL" id="RDH31827.1"/>
    </source>
</evidence>
<gene>
    <name evidence="1" type="ORF">BDQ94DRAFT_146756</name>
</gene>
<name>A0A3F3PYA3_9EURO</name>
<dbReference type="AlphaFoldDB" id="A0A3F3PYA3"/>
<dbReference type="GeneID" id="38135241"/>
<sequence>MRLASHGGSPTKLTSIFRGFLILILDSDFNFPFQNHQSCSQTIPFSFSPSSPFSPFPINLPEQPFTVDDTS</sequence>
<dbReference type="Proteomes" id="UP000253729">
    <property type="component" value="Unassembled WGS sequence"/>
</dbReference>
<proteinExistence type="predicted"/>
<evidence type="ECO:0000313" key="2">
    <source>
        <dbReference type="Proteomes" id="UP000253729"/>
    </source>
</evidence>
<reference evidence="1 2" key="1">
    <citation type="submission" date="2018-07" db="EMBL/GenBank/DDBJ databases">
        <title>The genomes of Aspergillus section Nigri reveals drivers in fungal speciation.</title>
        <authorList>
            <consortium name="DOE Joint Genome Institute"/>
            <person name="Vesth T.C."/>
            <person name="Nybo J."/>
            <person name="Theobald S."/>
            <person name="Brandl J."/>
            <person name="Frisvad J.C."/>
            <person name="Nielsen K.F."/>
            <person name="Lyhne E.K."/>
            <person name="Kogle M.E."/>
            <person name="Kuo A."/>
            <person name="Riley R."/>
            <person name="Clum A."/>
            <person name="Nolan M."/>
            <person name="Lipzen A."/>
            <person name="Salamov A."/>
            <person name="Henrissat B."/>
            <person name="Wiebenga A."/>
            <person name="De vries R.P."/>
            <person name="Grigoriev I.V."/>
            <person name="Mortensen U.H."/>
            <person name="Andersen M.R."/>
            <person name="Baker S.E."/>
        </authorList>
    </citation>
    <scope>NUCLEOTIDE SEQUENCE [LARGE SCALE GENOMIC DNA]</scope>
    <source>
        <strain evidence="1 2">CBS 139.54b</strain>
    </source>
</reference>
<keyword evidence="2" id="KW-1185">Reference proteome</keyword>
<accession>A0A3F3PYA3</accession>
<dbReference type="EMBL" id="KZ852053">
    <property type="protein sequence ID" value="RDH31827.1"/>
    <property type="molecule type" value="Genomic_DNA"/>
</dbReference>
<organism evidence="1 2">
    <name type="scientific">Aspergillus welwitschiae</name>
    <dbReference type="NCBI Taxonomy" id="1341132"/>
    <lineage>
        <taxon>Eukaryota</taxon>
        <taxon>Fungi</taxon>
        <taxon>Dikarya</taxon>
        <taxon>Ascomycota</taxon>
        <taxon>Pezizomycotina</taxon>
        <taxon>Eurotiomycetes</taxon>
        <taxon>Eurotiomycetidae</taxon>
        <taxon>Eurotiales</taxon>
        <taxon>Aspergillaceae</taxon>
        <taxon>Aspergillus</taxon>
        <taxon>Aspergillus subgen. Circumdati</taxon>
    </lineage>
</organism>